<dbReference type="STRING" id="487685.SAMN04488696_0579"/>
<keyword evidence="3 6" id="KW-0812">Transmembrane</keyword>
<evidence type="ECO:0000256" key="1">
    <source>
        <dbReference type="ARBA" id="ARBA00004651"/>
    </source>
</evidence>
<dbReference type="EMBL" id="FOUJ01000001">
    <property type="protein sequence ID" value="SFM25563.1"/>
    <property type="molecule type" value="Genomic_DNA"/>
</dbReference>
<sequence length="456" mass="49263">MNIAMNIEKYRLIIGRYVQILTLRYDIKREYLTLGIPIFLAFMILLMAVLTGHSFVTDEASAGAAVSDEAAAKHAAYEALVAEMEAAEAAERGEVIVAEEEEVEPEPDEEKGKDDLDHIMVFAVLVAIIPYSIDSLLEKRKLQRRELAFSEFLYKLSELMRGGIDPVKGFINLSKTNLGAISTHAQDAASSMVLGKSFDESMHRMSRSMNSRLVARYIDVVVQAAYTGGNVADLLFRTSEDMRSVIAIQREKEANLKQYIVIFYLAQGIIVMLTYILSTSLLPLIQGVGMEMLGGAGLSDIDFERGFFHMIILNALFGGLIIGQITEGEIKHGFKHSAILIILSYIACVTLLLPAGVGATYTISMVSGDAQEVMGGIPLQQPIVFNVTDTNGAPVPGTFVKMTISPDGIITSSMTDEDGKVSVAPIPGSDAGTYIVTATAGESKGTATIIVNGGDD</sequence>
<organism evidence="8 9">
    <name type="scientific">Methanolobus profundi</name>
    <dbReference type="NCBI Taxonomy" id="487685"/>
    <lineage>
        <taxon>Archaea</taxon>
        <taxon>Methanobacteriati</taxon>
        <taxon>Methanobacteriota</taxon>
        <taxon>Stenosarchaea group</taxon>
        <taxon>Methanomicrobia</taxon>
        <taxon>Methanosarcinales</taxon>
        <taxon>Methanosarcinaceae</taxon>
        <taxon>Methanolobus</taxon>
    </lineage>
</organism>
<keyword evidence="9" id="KW-1185">Reference proteome</keyword>
<dbReference type="InterPro" id="IPR056569">
    <property type="entry name" value="ArlJ-like"/>
</dbReference>
<protein>
    <submittedName>
        <fullName evidence="8">Flagellar protein FlaJ</fullName>
    </submittedName>
</protein>
<proteinExistence type="predicted"/>
<dbReference type="InterPro" id="IPR042094">
    <property type="entry name" value="T2SS_GspF_sf"/>
</dbReference>
<evidence type="ECO:0000256" key="6">
    <source>
        <dbReference type="SAM" id="Phobius"/>
    </source>
</evidence>
<dbReference type="PANTHER" id="PTHR35402">
    <property type="entry name" value="INTEGRAL MEMBRANE PROTEIN-RELATED"/>
    <property type="match status" value="1"/>
</dbReference>
<feature type="transmembrane region" description="Helical" evidence="6">
    <location>
        <begin position="338"/>
        <end position="357"/>
    </location>
</feature>
<keyword evidence="2" id="KW-1003">Cell membrane</keyword>
<dbReference type="Gene3D" id="2.60.40.10">
    <property type="entry name" value="Immunoglobulins"/>
    <property type="match status" value="1"/>
</dbReference>
<feature type="transmembrane region" description="Helical" evidence="6">
    <location>
        <begin position="119"/>
        <end position="137"/>
    </location>
</feature>
<comment type="subcellular location">
    <subcellularLocation>
        <location evidence="1">Cell membrane</location>
        <topology evidence="1">Multi-pass membrane protein</topology>
    </subcellularLocation>
</comment>
<evidence type="ECO:0000256" key="5">
    <source>
        <dbReference type="ARBA" id="ARBA00023136"/>
    </source>
</evidence>
<dbReference type="SUPFAM" id="SSF49373">
    <property type="entry name" value="Invasin/intimin cell-adhesion fragments"/>
    <property type="match status" value="1"/>
</dbReference>
<dbReference type="Gene3D" id="1.20.81.30">
    <property type="entry name" value="Type II secretion system (T2SS), domain F"/>
    <property type="match status" value="1"/>
</dbReference>
<gene>
    <name evidence="8" type="ORF">SAMN04488696_0579</name>
</gene>
<dbReference type="Proteomes" id="UP000198535">
    <property type="component" value="Unassembled WGS sequence"/>
</dbReference>
<feature type="domain" description="Type II secretion system protein GspF" evidence="7">
    <location>
        <begin position="152"/>
        <end position="277"/>
    </location>
</feature>
<dbReference type="AlphaFoldDB" id="A0A1I4PDR7"/>
<dbReference type="RefSeq" id="WP_245747833.1">
    <property type="nucleotide sequence ID" value="NZ_FOUJ01000001.1"/>
</dbReference>
<evidence type="ECO:0000259" key="7">
    <source>
        <dbReference type="Pfam" id="PF00482"/>
    </source>
</evidence>
<evidence type="ECO:0000256" key="3">
    <source>
        <dbReference type="ARBA" id="ARBA00022692"/>
    </source>
</evidence>
<evidence type="ECO:0000313" key="8">
    <source>
        <dbReference type="EMBL" id="SFM25563.1"/>
    </source>
</evidence>
<evidence type="ECO:0000313" key="9">
    <source>
        <dbReference type="Proteomes" id="UP000198535"/>
    </source>
</evidence>
<feature type="transmembrane region" description="Helical" evidence="6">
    <location>
        <begin position="259"/>
        <end position="286"/>
    </location>
</feature>
<dbReference type="PANTHER" id="PTHR35402:SF1">
    <property type="entry name" value="TYPE II SECRETION SYSTEM PROTEIN GSPF DOMAIN-CONTAINING PROTEIN"/>
    <property type="match status" value="1"/>
</dbReference>
<keyword evidence="8" id="KW-0969">Cilium</keyword>
<keyword evidence="4 6" id="KW-1133">Transmembrane helix</keyword>
<dbReference type="GO" id="GO:0005886">
    <property type="term" value="C:plasma membrane"/>
    <property type="evidence" value="ECO:0007669"/>
    <property type="project" value="UniProtKB-SubCell"/>
</dbReference>
<reference evidence="9" key="1">
    <citation type="submission" date="2016-10" db="EMBL/GenBank/DDBJ databases">
        <authorList>
            <person name="Varghese N."/>
            <person name="Submissions S."/>
        </authorList>
    </citation>
    <scope>NUCLEOTIDE SEQUENCE [LARGE SCALE GENOMIC DNA]</scope>
    <source>
        <strain evidence="9">Mob M</strain>
    </source>
</reference>
<feature type="transmembrane region" description="Helical" evidence="6">
    <location>
        <begin position="31"/>
        <end position="50"/>
    </location>
</feature>
<keyword evidence="8" id="KW-0282">Flagellum</keyword>
<dbReference type="InterPro" id="IPR013783">
    <property type="entry name" value="Ig-like_fold"/>
</dbReference>
<name>A0A1I4PDR7_9EURY</name>
<dbReference type="Pfam" id="PF00482">
    <property type="entry name" value="T2SSF"/>
    <property type="match status" value="1"/>
</dbReference>
<feature type="transmembrane region" description="Helical" evidence="6">
    <location>
        <begin position="306"/>
        <end position="326"/>
    </location>
</feature>
<dbReference type="InterPro" id="IPR008964">
    <property type="entry name" value="Invasin/intimin_cell_adhesion"/>
</dbReference>
<keyword evidence="8" id="KW-0966">Cell projection</keyword>
<dbReference type="InterPro" id="IPR018076">
    <property type="entry name" value="T2SS_GspF_dom"/>
</dbReference>
<keyword evidence="5 6" id="KW-0472">Membrane</keyword>
<evidence type="ECO:0000256" key="4">
    <source>
        <dbReference type="ARBA" id="ARBA00022989"/>
    </source>
</evidence>
<evidence type="ECO:0000256" key="2">
    <source>
        <dbReference type="ARBA" id="ARBA00022475"/>
    </source>
</evidence>
<accession>A0A1I4PDR7</accession>